<proteinExistence type="inferred from homology"/>
<dbReference type="InterPro" id="IPR001752">
    <property type="entry name" value="Kinesin_motor_dom"/>
</dbReference>
<evidence type="ECO:0000256" key="10">
    <source>
        <dbReference type="SAM" id="MobiDB-lite"/>
    </source>
</evidence>
<accession>A0A9D5C162</accession>
<feature type="compositionally biased region" description="Basic and acidic residues" evidence="10">
    <location>
        <begin position="546"/>
        <end position="557"/>
    </location>
</feature>
<dbReference type="GO" id="GO:0008017">
    <property type="term" value="F:microtubule binding"/>
    <property type="evidence" value="ECO:0007669"/>
    <property type="project" value="InterPro"/>
</dbReference>
<dbReference type="Pfam" id="PF00225">
    <property type="entry name" value="Kinesin"/>
    <property type="match status" value="1"/>
</dbReference>
<feature type="coiled-coil region" evidence="9">
    <location>
        <begin position="387"/>
        <end position="421"/>
    </location>
</feature>
<feature type="region of interest" description="Disordered" evidence="10">
    <location>
        <begin position="477"/>
        <end position="512"/>
    </location>
</feature>
<keyword evidence="2 8" id="KW-0493">Microtubule</keyword>
<dbReference type="GO" id="GO:0007018">
    <property type="term" value="P:microtubule-based movement"/>
    <property type="evidence" value="ECO:0007669"/>
    <property type="project" value="InterPro"/>
</dbReference>
<dbReference type="GO" id="GO:0003777">
    <property type="term" value="F:microtubule motor activity"/>
    <property type="evidence" value="ECO:0007669"/>
    <property type="project" value="InterPro"/>
</dbReference>
<dbReference type="PANTHER" id="PTHR47968">
    <property type="entry name" value="CENTROMERE PROTEIN E"/>
    <property type="match status" value="1"/>
</dbReference>
<keyword evidence="4 7" id="KW-0067">ATP-binding</keyword>
<comment type="similarity">
    <text evidence="1">Belongs to the TRAFAC class myosin-kinesin ATPase superfamily. Kinesin family. KIN-7 subfamily.</text>
</comment>
<dbReference type="PRINTS" id="PR00380">
    <property type="entry name" value="KINESINHEAVY"/>
</dbReference>
<feature type="domain" description="Kinesin motor" evidence="11">
    <location>
        <begin position="20"/>
        <end position="342"/>
    </location>
</feature>
<evidence type="ECO:0000256" key="9">
    <source>
        <dbReference type="SAM" id="Coils"/>
    </source>
</evidence>
<dbReference type="InterPro" id="IPR019821">
    <property type="entry name" value="Kinesin_motor_CS"/>
</dbReference>
<evidence type="ECO:0000256" key="3">
    <source>
        <dbReference type="ARBA" id="ARBA00022741"/>
    </source>
</evidence>
<protein>
    <recommendedName>
        <fullName evidence="8">Kinesin-like protein</fullName>
    </recommendedName>
</protein>
<evidence type="ECO:0000256" key="6">
    <source>
        <dbReference type="ARBA" id="ARBA00023175"/>
    </source>
</evidence>
<dbReference type="InterPro" id="IPR027640">
    <property type="entry name" value="Kinesin-like_fam"/>
</dbReference>
<feature type="region of interest" description="Disordered" evidence="10">
    <location>
        <begin position="530"/>
        <end position="560"/>
    </location>
</feature>
<evidence type="ECO:0000313" key="13">
    <source>
        <dbReference type="Proteomes" id="UP001085076"/>
    </source>
</evidence>
<dbReference type="PANTHER" id="PTHR47968:SF18">
    <property type="entry name" value="KINESIN-LIKE PROTEIN KIN-7F"/>
    <property type="match status" value="1"/>
</dbReference>
<evidence type="ECO:0000256" key="7">
    <source>
        <dbReference type="PROSITE-ProRule" id="PRU00283"/>
    </source>
</evidence>
<dbReference type="SMART" id="SM00129">
    <property type="entry name" value="KISc"/>
    <property type="match status" value="1"/>
</dbReference>
<dbReference type="InterPro" id="IPR036961">
    <property type="entry name" value="Kinesin_motor_dom_sf"/>
</dbReference>
<reference evidence="12" key="1">
    <citation type="submission" date="2021-03" db="EMBL/GenBank/DDBJ databases">
        <authorList>
            <person name="Li Z."/>
            <person name="Yang C."/>
        </authorList>
    </citation>
    <scope>NUCLEOTIDE SEQUENCE</scope>
    <source>
        <strain evidence="12">Dzin_1.0</strain>
        <tissue evidence="12">Leaf</tissue>
    </source>
</reference>
<evidence type="ECO:0000256" key="1">
    <source>
        <dbReference type="ARBA" id="ARBA00007310"/>
    </source>
</evidence>
<comment type="caution">
    <text evidence="12">The sequence shown here is derived from an EMBL/GenBank/DDBJ whole genome shotgun (WGS) entry which is preliminary data.</text>
</comment>
<dbReference type="FunFam" id="3.40.850.10:FF:000016">
    <property type="entry name" value="Kinesin-like protein"/>
    <property type="match status" value="1"/>
</dbReference>
<dbReference type="InterPro" id="IPR021881">
    <property type="entry name" value="NACK_C"/>
</dbReference>
<feature type="compositionally biased region" description="Polar residues" evidence="10">
    <location>
        <begin position="485"/>
        <end position="503"/>
    </location>
</feature>
<dbReference type="SUPFAM" id="SSF52540">
    <property type="entry name" value="P-loop containing nucleoside triphosphate hydrolases"/>
    <property type="match status" value="1"/>
</dbReference>
<dbReference type="PROSITE" id="PS00411">
    <property type="entry name" value="KINESIN_MOTOR_1"/>
    <property type="match status" value="1"/>
</dbReference>
<dbReference type="GO" id="GO:0005524">
    <property type="term" value="F:ATP binding"/>
    <property type="evidence" value="ECO:0007669"/>
    <property type="project" value="UniProtKB-UniRule"/>
</dbReference>
<evidence type="ECO:0000256" key="8">
    <source>
        <dbReference type="RuleBase" id="RU000394"/>
    </source>
</evidence>
<keyword evidence="13" id="KW-1185">Reference proteome</keyword>
<dbReference type="CDD" id="cd01374">
    <property type="entry name" value="KISc_CENP_E"/>
    <property type="match status" value="1"/>
</dbReference>
<dbReference type="AlphaFoldDB" id="A0A9D5C162"/>
<evidence type="ECO:0000313" key="12">
    <source>
        <dbReference type="EMBL" id="KAJ0964253.1"/>
    </source>
</evidence>
<organism evidence="12 13">
    <name type="scientific">Dioscorea zingiberensis</name>
    <dbReference type="NCBI Taxonomy" id="325984"/>
    <lineage>
        <taxon>Eukaryota</taxon>
        <taxon>Viridiplantae</taxon>
        <taxon>Streptophyta</taxon>
        <taxon>Embryophyta</taxon>
        <taxon>Tracheophyta</taxon>
        <taxon>Spermatophyta</taxon>
        <taxon>Magnoliopsida</taxon>
        <taxon>Liliopsida</taxon>
        <taxon>Dioscoreales</taxon>
        <taxon>Dioscoreaceae</taxon>
        <taxon>Dioscorea</taxon>
    </lineage>
</organism>
<evidence type="ECO:0000256" key="5">
    <source>
        <dbReference type="ARBA" id="ARBA00023054"/>
    </source>
</evidence>
<dbReference type="GO" id="GO:0005874">
    <property type="term" value="C:microtubule"/>
    <property type="evidence" value="ECO:0007669"/>
    <property type="project" value="UniProtKB-KW"/>
</dbReference>
<dbReference type="InterPro" id="IPR027417">
    <property type="entry name" value="P-loop_NTPase"/>
</dbReference>
<keyword evidence="6 7" id="KW-0505">Motor protein</keyword>
<name>A0A9D5C162_9LILI</name>
<dbReference type="PROSITE" id="PS50067">
    <property type="entry name" value="KINESIN_MOTOR_2"/>
    <property type="match status" value="1"/>
</dbReference>
<dbReference type="Gene3D" id="3.40.850.10">
    <property type="entry name" value="Kinesin motor domain"/>
    <property type="match status" value="1"/>
</dbReference>
<keyword evidence="5 9" id="KW-0175">Coiled coil</keyword>
<reference evidence="12" key="2">
    <citation type="journal article" date="2022" name="Hortic Res">
        <title>The genome of Dioscorea zingiberensis sheds light on the biosynthesis, origin and evolution of the medicinally important diosgenin saponins.</title>
        <authorList>
            <person name="Li Y."/>
            <person name="Tan C."/>
            <person name="Li Z."/>
            <person name="Guo J."/>
            <person name="Li S."/>
            <person name="Chen X."/>
            <person name="Wang C."/>
            <person name="Dai X."/>
            <person name="Yang H."/>
            <person name="Song W."/>
            <person name="Hou L."/>
            <person name="Xu J."/>
            <person name="Tong Z."/>
            <person name="Xu A."/>
            <person name="Yuan X."/>
            <person name="Wang W."/>
            <person name="Yang Q."/>
            <person name="Chen L."/>
            <person name="Sun Z."/>
            <person name="Wang K."/>
            <person name="Pan B."/>
            <person name="Chen J."/>
            <person name="Bao Y."/>
            <person name="Liu F."/>
            <person name="Qi X."/>
            <person name="Gang D.R."/>
            <person name="Wen J."/>
            <person name="Li J."/>
        </authorList>
    </citation>
    <scope>NUCLEOTIDE SEQUENCE</scope>
    <source>
        <strain evidence="12">Dzin_1.0</strain>
    </source>
</reference>
<dbReference type="OrthoDB" id="3176171at2759"/>
<keyword evidence="3 7" id="KW-0547">Nucleotide-binding</keyword>
<dbReference type="Proteomes" id="UP001085076">
    <property type="component" value="Miscellaneous, Linkage group lg09"/>
</dbReference>
<feature type="binding site" evidence="7">
    <location>
        <begin position="106"/>
        <end position="113"/>
    </location>
    <ligand>
        <name>ATP</name>
        <dbReference type="ChEBI" id="CHEBI:30616"/>
    </ligand>
</feature>
<feature type="compositionally biased region" description="Basic and acidic residues" evidence="10">
    <location>
        <begin position="530"/>
        <end position="539"/>
    </location>
</feature>
<evidence type="ECO:0000259" key="11">
    <source>
        <dbReference type="PROSITE" id="PS50067"/>
    </source>
</evidence>
<dbReference type="Pfam" id="PF11995">
    <property type="entry name" value="DUF3490"/>
    <property type="match status" value="1"/>
</dbReference>
<dbReference type="EMBL" id="JAGGNH010000009">
    <property type="protein sequence ID" value="KAJ0964253.1"/>
    <property type="molecule type" value="Genomic_DNA"/>
</dbReference>
<evidence type="ECO:0000256" key="4">
    <source>
        <dbReference type="ARBA" id="ARBA00022840"/>
    </source>
</evidence>
<sequence>MRVIGEDEIVSIEGGGKEEKMLVSVRLRPLNSMEIARNEFSDWECISNTTIIYRNSGADRSVMPSTYTVDRVFGCECTTMQVYEEAAKEVVLSVVHGVNSSVFAYGQTSSGKTYTMNGITECSVADIYDYIERHEEREFVLKFSAIEIYNETVRDLLGTDIIPLRVRDDPERGTIVEKLREETVRDEDHLKTLLSFCQAQRKIGETCLNEMSSRSHQILRLTIESCVRRFSGKDSFSSLSASVNFIDLAGSERLSHALSDGTRLKEGCHINRSLLTLGTVIRKLSKGRNGHIPYRDSKLTRILQSSLRGNARTAIICTISPAQSHIEQSKNTLLFATRAREVVTSAHVNAVMSDKDLVKYLQKKLAKLETELRHPTSASSTSHSEALQERDARIRKMEKEMKELIQQRDLAQSRLEDLLRVVWDDQVSRDWDELSQLSASSELNAYEDVLLTSDTSLDSLFRGDKCIEPQLQLSNTQKEGYATLPRNSSVSPMSKTSLVSHQGTEGAEQDSYSDFEDLCKEVQCIEMEESKTSVKKEFDPSLTNNDHQEHGSKDSKLNTDMSLTTNDNSNAVSTILLVKEEEIKNGRTNGTAIRIYTDELPPLTFEDGASYRTLALSKSRSCRATVMTSHHLKDSPSPRRPQGIALESNPGQIVPAYVLKKPNEKSVSEDNITSICEFVTELKELAQTHYQIETSCSQELEQGKDFGIVRSVKDVGLDPMTNWLMEFEKRQQEIIELWHACNVSLIHRTYFLLLFKGDPADSVYMEVEHRRLLFLKDTFSSSMRNLRREREMLCRQMQKMLSTIERDRLYLKWGIELYSKKRRMQLVKLLWSETKDMEHVRESASLVAKLIGLLQPEHALKEMFGLCFTPQLMNKRSYSCRNGLYSIK</sequence>
<evidence type="ECO:0000256" key="2">
    <source>
        <dbReference type="ARBA" id="ARBA00022701"/>
    </source>
</evidence>
<feature type="region of interest" description="Disordered" evidence="10">
    <location>
        <begin position="627"/>
        <end position="647"/>
    </location>
</feature>
<gene>
    <name evidence="12" type="ORF">J5N97_029375</name>
</gene>